<feature type="signal peptide" evidence="3">
    <location>
        <begin position="1"/>
        <end position="20"/>
    </location>
</feature>
<sequence length="1440" mass="155953">MRTLIFVAVFIGFLATEGSAQDDPTQPVVIRLPPISTKPRFLSEVSAPRAVQPPSVPSPTNLRLPAAVQQPSVPSAPAAQKPVFQHTAPPGSQQFIPRAGASVPPPPPVTIPPDVQNQLIKFFGLDSFGIPGLTGNHPNGFAGAVQELRAAGIPVQGIPPEHLSGNNVAPAASTQTDVLAQANPKFQDQLTQLVNEARNSGPYEGNGAHVSLPDDKPGENGLIGLLSNSIRKLVKETGVSDALSQSLPSLLGNQQSSSATGSSASSVDSASVSQSVDENAITNHVHGSNIRRQPSTAQRALSGISSFLGGGGGNTPTHAGLPRIPGIPLLPGGIPRNAQGQIDVVNLIGSITRRLSNGTTLADMLPPDQLQTLADNVTDALLPETPSDFDLSKFMGRWFEGINSPRATEQRCVVHHYGGLTKNDKTATFTALKIYREGSEFGPVRYSIGYAFRGGNKDAMLQLHTSESSDAQPFWVYKLGPDGKDPFGNPQYEYAIVSNWVRYPVTVLVRDPDTFKSKYQTEVLRWLEDQGFINGFIRAFNLLQPSGYSSCVVAPPMVDLSKVIQTSVGCVVMLTNTLIFLNLLIVPSVIAIGENAVDMNTITGIIGGIGRMLETNVDTINIPSELIMGRWFQMYKAAINFDVFRTQMFCPVAYFSSNPIMGEGGFSMEEAYKTVSKTGPIETYKRDMNKVGPGQYWMYTEEYFYPRQFYIIGAGPSFDNETLKVAEPIQYIIVTDANRLSLMVYARDPHIFYQKYNKEVLEFMEKKGFGGRVFWNSPRPIYQGPDCEWPSEKEVFARRVLKNQELAERSKNGTAEPTMSGMPLADILRDPKKTLERLVGSIGGLSDHRRPQSLDITIAVAVAALYCVSSYIYHIISLVFVPHRSVVDMHRLCMLAIAVVASVLRLGATQHDAFALPHAPRFAPKPTVPPEYSSFFELDGHARELVDSLLGPRPGGLFPEKTYEIGTPLEPTSNNKPVHVPSTLERTLEQFFTAPEPSSGKALPPGFGSGFSLLNNNKPLTAFGSDSNTRRAPKKNTDDEIVEGSGEAPKSSIYGIPKVFPKLPKAPISQPQAFTNRGTVFANNAPALPKFQAAPEVPEGGFLPAEIRRSPQSVSSVASSIDDESEGINEEEFGGLSEDTSTSSGGLIGTIFNLIGMGQRKASEAKSDAIPSVGDKNALGKAVSNLIAGENSPLPGKNMLSNVLYKALTSGSIQSNDSSSKIPELLLSNGSIVLTPAQSAAITENLEMVQNFIIQPSSPLCTQKPEPVGFDFHAFMGQWYQVVYSPPISAGQCSMVAYKKLNDVNNGGPGSIFEIFEYTTDGTPYGKPKISSGYALVKSPGELIYRTTSNQEDVNVHVLYLGPLNANNEYEYVIMSTNCNFPLYVFARDPEMYKQKYESEVNLVMEKKGLVNGISRLLNIVAPVENSLCTFPPSLFNIQG</sequence>
<dbReference type="FunFam" id="2.40.128.20:FF:000019">
    <property type="entry name" value="LiPocalin-Related protein"/>
    <property type="match status" value="1"/>
</dbReference>
<accession>A0A0D8XEF2</accession>
<reference evidence="5 6" key="1">
    <citation type="submission" date="2013-11" db="EMBL/GenBank/DDBJ databases">
        <title>Draft genome of the bovine lungworm Dictyocaulus viviparus.</title>
        <authorList>
            <person name="Mitreva M."/>
        </authorList>
    </citation>
    <scope>NUCLEOTIDE SEQUENCE [LARGE SCALE GENOMIC DNA]</scope>
    <source>
        <strain evidence="5 6">HannoverDv2000</strain>
    </source>
</reference>
<feature type="domain" description="Lipocalin" evidence="4">
    <location>
        <begin position="1270"/>
        <end position="1429"/>
    </location>
</feature>
<evidence type="ECO:0000259" key="4">
    <source>
        <dbReference type="Pfam" id="PF24976"/>
    </source>
</evidence>
<dbReference type="CDD" id="cd19438">
    <property type="entry name" value="lipocalin_Blc-like"/>
    <property type="match status" value="1"/>
</dbReference>
<dbReference type="STRING" id="29172.A0A0D8XEF2"/>
<dbReference type="SUPFAM" id="SSF50814">
    <property type="entry name" value="Lipocalins"/>
    <property type="match status" value="3"/>
</dbReference>
<feature type="transmembrane region" description="Helical" evidence="2">
    <location>
        <begin position="892"/>
        <end position="908"/>
    </location>
</feature>
<dbReference type="InterPro" id="IPR056868">
    <property type="entry name" value="Lipocalin_dom_nem"/>
</dbReference>
<feature type="domain" description="Lipocalin" evidence="4">
    <location>
        <begin position="388"/>
        <end position="557"/>
    </location>
</feature>
<dbReference type="Gene3D" id="2.40.128.20">
    <property type="match status" value="2"/>
</dbReference>
<keyword evidence="2" id="KW-0472">Membrane</keyword>
<feature type="region of interest" description="Disordered" evidence="1">
    <location>
        <begin position="1021"/>
        <end position="1049"/>
    </location>
</feature>
<keyword evidence="3" id="KW-0732">Signal</keyword>
<dbReference type="Proteomes" id="UP000053766">
    <property type="component" value="Unassembled WGS sequence"/>
</dbReference>
<protein>
    <recommendedName>
        <fullName evidence="4">Lipocalin domain-containing protein</fullName>
    </recommendedName>
</protein>
<feature type="chain" id="PRO_5002335710" description="Lipocalin domain-containing protein" evidence="3">
    <location>
        <begin position="21"/>
        <end position="1440"/>
    </location>
</feature>
<evidence type="ECO:0000313" key="5">
    <source>
        <dbReference type="EMBL" id="KJH43025.1"/>
    </source>
</evidence>
<dbReference type="PANTHER" id="PTHR37437:SF4">
    <property type="entry name" value="LIPOCALIN-RELATED PROTEIN"/>
    <property type="match status" value="1"/>
</dbReference>
<gene>
    <name evidence="5" type="ORF">DICVIV_10973</name>
</gene>
<organism evidence="5 6">
    <name type="scientific">Dictyocaulus viviparus</name>
    <name type="common">Bovine lungworm</name>
    <dbReference type="NCBI Taxonomy" id="29172"/>
    <lineage>
        <taxon>Eukaryota</taxon>
        <taxon>Metazoa</taxon>
        <taxon>Ecdysozoa</taxon>
        <taxon>Nematoda</taxon>
        <taxon>Chromadorea</taxon>
        <taxon>Rhabditida</taxon>
        <taxon>Rhabditina</taxon>
        <taxon>Rhabditomorpha</taxon>
        <taxon>Strongyloidea</taxon>
        <taxon>Metastrongylidae</taxon>
        <taxon>Dictyocaulus</taxon>
    </lineage>
</organism>
<dbReference type="Pfam" id="PF24976">
    <property type="entry name" value="Lipocalin_10"/>
    <property type="match status" value="2"/>
</dbReference>
<feature type="region of interest" description="Disordered" evidence="1">
    <location>
        <begin position="252"/>
        <end position="275"/>
    </location>
</feature>
<evidence type="ECO:0000256" key="1">
    <source>
        <dbReference type="SAM" id="MobiDB-lite"/>
    </source>
</evidence>
<evidence type="ECO:0000313" key="6">
    <source>
        <dbReference type="Proteomes" id="UP000053766"/>
    </source>
</evidence>
<reference evidence="6" key="2">
    <citation type="journal article" date="2016" name="Sci. Rep.">
        <title>Dictyocaulus viviparus genome, variome and transcriptome elucidate lungworm biology and support future intervention.</title>
        <authorList>
            <person name="McNulty S.N."/>
            <person name="Strube C."/>
            <person name="Rosa B.A."/>
            <person name="Martin J.C."/>
            <person name="Tyagi R."/>
            <person name="Choi Y.J."/>
            <person name="Wang Q."/>
            <person name="Hallsworth Pepin K."/>
            <person name="Zhang X."/>
            <person name="Ozersky P."/>
            <person name="Wilson R.K."/>
            <person name="Sternberg P.W."/>
            <person name="Gasser R.B."/>
            <person name="Mitreva M."/>
        </authorList>
    </citation>
    <scope>NUCLEOTIDE SEQUENCE [LARGE SCALE GENOMIC DNA]</scope>
    <source>
        <strain evidence="6">HannoverDv2000</strain>
    </source>
</reference>
<feature type="transmembrane region" description="Helical" evidence="2">
    <location>
        <begin position="856"/>
        <end position="880"/>
    </location>
</feature>
<keyword evidence="6" id="KW-1185">Reference proteome</keyword>
<dbReference type="InterPro" id="IPR047202">
    <property type="entry name" value="Lipocalin_Blc-like_dom"/>
</dbReference>
<name>A0A0D8XEF2_DICVI</name>
<dbReference type="PANTHER" id="PTHR37437">
    <property type="entry name" value="LIPOCALIN-RELATED PROTEIN-RELATED"/>
    <property type="match status" value="1"/>
</dbReference>
<feature type="region of interest" description="Disordered" evidence="1">
    <location>
        <begin position="198"/>
        <end position="217"/>
    </location>
</feature>
<proteinExistence type="predicted"/>
<feature type="compositionally biased region" description="Low complexity" evidence="1">
    <location>
        <begin position="254"/>
        <end position="275"/>
    </location>
</feature>
<keyword evidence="2" id="KW-0812">Transmembrane</keyword>
<dbReference type="InterPro" id="IPR012674">
    <property type="entry name" value="Calycin"/>
</dbReference>
<dbReference type="OrthoDB" id="565904at2759"/>
<evidence type="ECO:0000256" key="3">
    <source>
        <dbReference type="SAM" id="SignalP"/>
    </source>
</evidence>
<keyword evidence="2" id="KW-1133">Transmembrane helix</keyword>
<dbReference type="EMBL" id="KN716600">
    <property type="protein sequence ID" value="KJH43025.1"/>
    <property type="molecule type" value="Genomic_DNA"/>
</dbReference>
<evidence type="ECO:0000256" key="2">
    <source>
        <dbReference type="SAM" id="Phobius"/>
    </source>
</evidence>